<evidence type="ECO:0000313" key="1">
    <source>
        <dbReference type="EnsemblProtists" id="HpaP805029"/>
    </source>
</evidence>
<dbReference type="EMBL" id="JH598203">
    <property type="status" value="NOT_ANNOTATED_CDS"/>
    <property type="molecule type" value="Genomic_DNA"/>
</dbReference>
<dbReference type="VEuPathDB" id="FungiDB:HpaG805029"/>
<organism evidence="1 2">
    <name type="scientific">Hyaloperonospora arabidopsidis (strain Emoy2)</name>
    <name type="common">Downy mildew agent</name>
    <name type="synonym">Peronospora arabidopsidis</name>
    <dbReference type="NCBI Taxonomy" id="559515"/>
    <lineage>
        <taxon>Eukaryota</taxon>
        <taxon>Sar</taxon>
        <taxon>Stramenopiles</taxon>
        <taxon>Oomycota</taxon>
        <taxon>Peronosporomycetes</taxon>
        <taxon>Peronosporales</taxon>
        <taxon>Peronosporaceae</taxon>
        <taxon>Hyaloperonospora</taxon>
    </lineage>
</organism>
<protein>
    <submittedName>
        <fullName evidence="1">Uncharacterized protein</fullName>
    </submittedName>
</protein>
<sequence>MAGVFFHPISAGGWAAAPVRVSAVSETGTAEICVAVPRSSEQKRLREGGIGYKEEGGKGGQVVERSRPNGLARPLVSTRCQVATNVLSGFVLALSVSTEIALSTLTGNFCRNEMAILSVGKVLCNRNERQKRK</sequence>
<dbReference type="HOGENOM" id="CLU_1910672_0_0_1"/>
<name>M4BFG0_HYAAE</name>
<evidence type="ECO:0000313" key="2">
    <source>
        <dbReference type="Proteomes" id="UP000011713"/>
    </source>
</evidence>
<dbReference type="AlphaFoldDB" id="M4BFG0"/>
<accession>M4BFG0</accession>
<reference evidence="2" key="1">
    <citation type="journal article" date="2010" name="Science">
        <title>Signatures of adaptation to obligate biotrophy in the Hyaloperonospora arabidopsidis genome.</title>
        <authorList>
            <person name="Baxter L."/>
            <person name="Tripathy S."/>
            <person name="Ishaque N."/>
            <person name="Boot N."/>
            <person name="Cabral A."/>
            <person name="Kemen E."/>
            <person name="Thines M."/>
            <person name="Ah-Fong A."/>
            <person name="Anderson R."/>
            <person name="Badejoko W."/>
            <person name="Bittner-Eddy P."/>
            <person name="Boore J.L."/>
            <person name="Chibucos M.C."/>
            <person name="Coates M."/>
            <person name="Dehal P."/>
            <person name="Delehaunty K."/>
            <person name="Dong S."/>
            <person name="Downton P."/>
            <person name="Dumas B."/>
            <person name="Fabro G."/>
            <person name="Fronick C."/>
            <person name="Fuerstenberg S.I."/>
            <person name="Fulton L."/>
            <person name="Gaulin E."/>
            <person name="Govers F."/>
            <person name="Hughes L."/>
            <person name="Humphray S."/>
            <person name="Jiang R.H."/>
            <person name="Judelson H."/>
            <person name="Kamoun S."/>
            <person name="Kyung K."/>
            <person name="Meijer H."/>
            <person name="Minx P."/>
            <person name="Morris P."/>
            <person name="Nelson J."/>
            <person name="Phuntumart V."/>
            <person name="Qutob D."/>
            <person name="Rehmany A."/>
            <person name="Rougon-Cardoso A."/>
            <person name="Ryden P."/>
            <person name="Torto-Alalibo T."/>
            <person name="Studholme D."/>
            <person name="Wang Y."/>
            <person name="Win J."/>
            <person name="Wood J."/>
            <person name="Clifton S.W."/>
            <person name="Rogers J."/>
            <person name="Van den Ackerveken G."/>
            <person name="Jones J.D."/>
            <person name="McDowell J.M."/>
            <person name="Beynon J."/>
            <person name="Tyler B.M."/>
        </authorList>
    </citation>
    <scope>NUCLEOTIDE SEQUENCE [LARGE SCALE GENOMIC DNA]</scope>
    <source>
        <strain evidence="2">Emoy2</strain>
    </source>
</reference>
<proteinExistence type="predicted"/>
<dbReference type="EnsemblProtists" id="HpaT805029">
    <property type="protein sequence ID" value="HpaP805029"/>
    <property type="gene ID" value="HpaG805029"/>
</dbReference>
<keyword evidence="2" id="KW-1185">Reference proteome</keyword>
<dbReference type="Proteomes" id="UP000011713">
    <property type="component" value="Unassembled WGS sequence"/>
</dbReference>
<dbReference type="InParanoid" id="M4BFG0"/>
<reference evidence="1" key="2">
    <citation type="submission" date="2015-06" db="UniProtKB">
        <authorList>
            <consortium name="EnsemblProtists"/>
        </authorList>
    </citation>
    <scope>IDENTIFICATION</scope>
    <source>
        <strain evidence="1">Emoy2</strain>
    </source>
</reference>